<dbReference type="GO" id="GO:0006633">
    <property type="term" value="P:fatty acid biosynthetic process"/>
    <property type="evidence" value="ECO:0007669"/>
    <property type="project" value="TreeGrafter"/>
</dbReference>
<comment type="caution">
    <text evidence="9">The sequence shown here is derived from an EMBL/GenBank/DDBJ whole genome shotgun (WGS) entry which is preliminary data.</text>
</comment>
<dbReference type="FunFam" id="1.10.1200.10:FF:000007">
    <property type="entry name" value="Probable polyketide synthase pks17"/>
    <property type="match status" value="1"/>
</dbReference>
<dbReference type="InterPro" id="IPR013968">
    <property type="entry name" value="PKS_KR"/>
</dbReference>
<dbReference type="PROSITE" id="PS00012">
    <property type="entry name" value="PHOSPHOPANTETHEINE"/>
    <property type="match status" value="1"/>
</dbReference>
<dbReference type="EMBL" id="BJHW01000002">
    <property type="protein sequence ID" value="GDY58230.1"/>
    <property type="molecule type" value="Genomic_DNA"/>
</dbReference>
<organism evidence="9 10">
    <name type="scientific">Streptomyces violaceusniger</name>
    <dbReference type="NCBI Taxonomy" id="68280"/>
    <lineage>
        <taxon>Bacteria</taxon>
        <taxon>Bacillati</taxon>
        <taxon>Actinomycetota</taxon>
        <taxon>Actinomycetes</taxon>
        <taxon>Kitasatosporales</taxon>
        <taxon>Streptomycetaceae</taxon>
        <taxon>Streptomyces</taxon>
        <taxon>Streptomyces violaceusniger group</taxon>
    </lineage>
</organism>
<dbReference type="InterPro" id="IPR009081">
    <property type="entry name" value="PP-bd_ACP"/>
</dbReference>
<dbReference type="InterPro" id="IPR020806">
    <property type="entry name" value="PKS_PP-bd"/>
</dbReference>
<feature type="region of interest" description="N-terminal hotdog fold" evidence="5">
    <location>
        <position position="1"/>
    </location>
</feature>
<protein>
    <submittedName>
        <fullName evidence="9">Uncharacterized protein</fullName>
    </submittedName>
</protein>
<dbReference type="GO" id="GO:0004312">
    <property type="term" value="F:fatty acid synthase activity"/>
    <property type="evidence" value="ECO:0007669"/>
    <property type="project" value="TreeGrafter"/>
</dbReference>
<evidence type="ECO:0000256" key="5">
    <source>
        <dbReference type="PROSITE-ProRule" id="PRU01363"/>
    </source>
</evidence>
<comment type="caution">
    <text evidence="5">Lacks conserved residue(s) required for the propagation of feature annotation.</text>
</comment>
<dbReference type="SMART" id="SM00823">
    <property type="entry name" value="PKS_PP"/>
    <property type="match status" value="1"/>
</dbReference>
<dbReference type="Gene3D" id="1.10.1200.10">
    <property type="entry name" value="ACP-like"/>
    <property type="match status" value="1"/>
</dbReference>
<evidence type="ECO:0000313" key="9">
    <source>
        <dbReference type="EMBL" id="GDY58230.1"/>
    </source>
</evidence>
<evidence type="ECO:0000256" key="3">
    <source>
        <dbReference type="ARBA" id="ARBA00022679"/>
    </source>
</evidence>
<name>A0A4D4LGG6_STRVO</name>
<dbReference type="PANTHER" id="PTHR43775">
    <property type="entry name" value="FATTY ACID SYNTHASE"/>
    <property type="match status" value="1"/>
</dbReference>
<dbReference type="PANTHER" id="PTHR43775:SF51">
    <property type="entry name" value="INACTIVE PHENOLPHTHIOCEROL SYNTHESIS POLYKETIDE SYNTHASE TYPE I PKS1-RELATED"/>
    <property type="match status" value="1"/>
</dbReference>
<dbReference type="InterPro" id="IPR055123">
    <property type="entry name" value="SpnB-like_Rossmann"/>
</dbReference>
<proteinExistence type="predicted"/>
<dbReference type="InterPro" id="IPR036291">
    <property type="entry name" value="NAD(P)-bd_dom_sf"/>
</dbReference>
<dbReference type="Pfam" id="PF14765">
    <property type="entry name" value="PS-DH"/>
    <property type="match status" value="1"/>
</dbReference>
<dbReference type="SMART" id="SM00822">
    <property type="entry name" value="PKS_KR"/>
    <property type="match status" value="1"/>
</dbReference>
<evidence type="ECO:0000256" key="6">
    <source>
        <dbReference type="SAM" id="MobiDB-lite"/>
    </source>
</evidence>
<dbReference type="Pfam" id="PF08659">
    <property type="entry name" value="KR"/>
    <property type="match status" value="1"/>
</dbReference>
<keyword evidence="1" id="KW-0596">Phosphopantetheine</keyword>
<dbReference type="Gene3D" id="3.10.129.110">
    <property type="entry name" value="Polyketide synthase dehydratase"/>
    <property type="match status" value="1"/>
</dbReference>
<dbReference type="Pfam" id="PF22953">
    <property type="entry name" value="SpnB_Rossmann"/>
    <property type="match status" value="1"/>
</dbReference>
<dbReference type="Proteomes" id="UP000301309">
    <property type="component" value="Unassembled WGS sequence"/>
</dbReference>
<dbReference type="SMART" id="SM01294">
    <property type="entry name" value="PKS_PP_betabranch"/>
    <property type="match status" value="1"/>
</dbReference>
<evidence type="ECO:0000259" key="7">
    <source>
        <dbReference type="PROSITE" id="PS50075"/>
    </source>
</evidence>
<sequence length="778" mass="80976">MERFGVHPALLDAAVHAVALIASEEDQEAARIPFAWSGVRLHGSGASVVRVRLARAGSDAVALEVADAAGRPVVSIESLALRPISAEQLQAARTSRYESLFQLDWQPVATPASVVAGGSWAFVGSDAGLGEAVVRAGGSYARYADVSALIGALDEGEAVPEMVVLSCPQHEGDDVVAGVRESLSAVLSSVQRWLGEERLFGSRLVVATCGAVATETGEDVADLVQAPVWGLLRSVQTENPGRFLLLDHDPDHGHGHGHGHGHVQELSAVAADAVVRAIATGEESQLAVRGGAVLVPRLSRVAKPAADVEASARLVSGGTVLVTGASGVLAGVVARHLVAEHGVEHLLLASRRGPDAPGAAELVAELEAAGASVTVAACDVADRGAVRELLASIPGEVPLRGVVHTAAVVDDGVVEGLSDERVRRVLAPKVDAVWHLHELTRDMGLEAFVLYSSVASTLGAGGQSSYAAANAFLDALAQHRHAQGLPAVSLAWGLWAQASGITQNLSQTDIARMARGGTTGLTTEEGLALFDTAHSVGRPHVMPVRMDLTSHQAHPEVPVPAMLRNLVRTPLRKAASGQSGAKQWRDRLLGASPEDREQLLLDLVRTSTATVLGHRDSGDIDLEGEFLEMGLDSLTAVELRNQLGSATGLRLSTTMVFDHPTPADLAVHLADELNALAVGSPGSPNPPGSPSPSTSPHAAESIAAGTHAVLAEIEKLRETLSLASLVNEDRSLALGRLEDVFNQFAKQDQDQGQEQDHSQASRGEGAEMSPSEGIDVLS</sequence>
<dbReference type="InterPro" id="IPR006162">
    <property type="entry name" value="Ppantetheine_attach_site"/>
</dbReference>
<feature type="region of interest" description="Disordered" evidence="6">
    <location>
        <begin position="744"/>
        <end position="778"/>
    </location>
</feature>
<evidence type="ECO:0000256" key="1">
    <source>
        <dbReference type="ARBA" id="ARBA00022450"/>
    </source>
</evidence>
<evidence type="ECO:0000313" key="10">
    <source>
        <dbReference type="Proteomes" id="UP000301309"/>
    </source>
</evidence>
<accession>A0A4D4LGG6</accession>
<dbReference type="InterPro" id="IPR042104">
    <property type="entry name" value="PKS_dehydratase_sf"/>
</dbReference>
<dbReference type="InterPro" id="IPR050091">
    <property type="entry name" value="PKS_NRPS_Biosynth_Enz"/>
</dbReference>
<dbReference type="SUPFAM" id="SSF47336">
    <property type="entry name" value="ACP-like"/>
    <property type="match status" value="1"/>
</dbReference>
<dbReference type="GO" id="GO:0017000">
    <property type="term" value="P:antibiotic biosynthetic process"/>
    <property type="evidence" value="ECO:0007669"/>
    <property type="project" value="UniProtKB-ARBA"/>
</dbReference>
<dbReference type="SUPFAM" id="SSF51735">
    <property type="entry name" value="NAD(P)-binding Rossmann-fold domains"/>
    <property type="match status" value="2"/>
</dbReference>
<feature type="domain" description="Carrier" evidence="7">
    <location>
        <begin position="598"/>
        <end position="673"/>
    </location>
</feature>
<feature type="domain" description="PKS/mFAS DH" evidence="8">
    <location>
        <begin position="1"/>
        <end position="90"/>
    </location>
</feature>
<dbReference type="AlphaFoldDB" id="A0A4D4LGG6"/>
<dbReference type="InterPro" id="IPR057326">
    <property type="entry name" value="KR_dom"/>
</dbReference>
<keyword evidence="2" id="KW-0597">Phosphoprotein</keyword>
<reference evidence="9 10" key="1">
    <citation type="journal article" date="2020" name="Int. J. Syst. Evol. Microbiol.">
        <title>Reclassification of Streptomyces castelarensis and Streptomyces sporoclivatus as later heterotypic synonyms of Streptomyces antimycoticus.</title>
        <authorList>
            <person name="Komaki H."/>
            <person name="Tamura T."/>
        </authorList>
    </citation>
    <scope>NUCLEOTIDE SEQUENCE [LARGE SCALE GENOMIC DNA]</scope>
    <source>
        <strain evidence="9 10">NBRC 13459</strain>
    </source>
</reference>
<dbReference type="InterPro" id="IPR036736">
    <property type="entry name" value="ACP-like_sf"/>
</dbReference>
<dbReference type="GO" id="GO:0031177">
    <property type="term" value="F:phosphopantetheine binding"/>
    <property type="evidence" value="ECO:0007669"/>
    <property type="project" value="InterPro"/>
</dbReference>
<keyword evidence="3" id="KW-0808">Transferase</keyword>
<dbReference type="InterPro" id="IPR049900">
    <property type="entry name" value="PKS_mFAS_DH"/>
</dbReference>
<dbReference type="PROSITE" id="PS52019">
    <property type="entry name" value="PKS_MFAS_DH"/>
    <property type="match status" value="1"/>
</dbReference>
<dbReference type="Pfam" id="PF00550">
    <property type="entry name" value="PP-binding"/>
    <property type="match status" value="1"/>
</dbReference>
<dbReference type="CDD" id="cd08956">
    <property type="entry name" value="KR_3_FAS_SDR_x"/>
    <property type="match status" value="1"/>
</dbReference>
<evidence type="ECO:0000259" key="8">
    <source>
        <dbReference type="PROSITE" id="PS52019"/>
    </source>
</evidence>
<gene>
    <name evidence="9" type="ORF">SVIO_088530</name>
</gene>
<keyword evidence="10" id="KW-1185">Reference proteome</keyword>
<dbReference type="InterPro" id="IPR049551">
    <property type="entry name" value="PKS_DH_C"/>
</dbReference>
<feature type="region of interest" description="C-terminal hotdog fold" evidence="5">
    <location>
        <begin position="1"/>
        <end position="90"/>
    </location>
</feature>
<feature type="region of interest" description="Disordered" evidence="6">
    <location>
        <begin position="677"/>
        <end position="701"/>
    </location>
</feature>
<keyword evidence="4" id="KW-0511">Multifunctional enzyme</keyword>
<dbReference type="PROSITE" id="PS50075">
    <property type="entry name" value="CARRIER"/>
    <property type="match status" value="1"/>
</dbReference>
<evidence type="ECO:0000256" key="2">
    <source>
        <dbReference type="ARBA" id="ARBA00022553"/>
    </source>
</evidence>
<evidence type="ECO:0000256" key="4">
    <source>
        <dbReference type="ARBA" id="ARBA00023268"/>
    </source>
</evidence>
<dbReference type="Gene3D" id="3.40.50.720">
    <property type="entry name" value="NAD(P)-binding Rossmann-like Domain"/>
    <property type="match status" value="1"/>
</dbReference>